<accession>A0A370U8E6</accession>
<dbReference type="OrthoDB" id="9804264at2"/>
<keyword evidence="1 2" id="KW-0663">Pyridoxal phosphate</keyword>
<gene>
    <name evidence="3" type="ORF">DN730_10445</name>
</gene>
<dbReference type="Gene3D" id="3.40.640.10">
    <property type="entry name" value="Type I PLP-dependent aspartate aminotransferase-like (Major domain)"/>
    <property type="match status" value="1"/>
</dbReference>
<comment type="caution">
    <text evidence="3">The sequence shown here is derived from an EMBL/GenBank/DDBJ whole genome shotgun (WGS) entry which is preliminary data.</text>
</comment>
<dbReference type="InterPro" id="IPR015421">
    <property type="entry name" value="PyrdxlP-dep_Trfase_major"/>
</dbReference>
<dbReference type="SUPFAM" id="SSF53383">
    <property type="entry name" value="PLP-dependent transferases"/>
    <property type="match status" value="1"/>
</dbReference>
<dbReference type="InterPro" id="IPR050644">
    <property type="entry name" value="PG_Glycine_Bridge_Synth"/>
</dbReference>
<dbReference type="InterPro" id="IPR015424">
    <property type="entry name" value="PyrdxlP-dep_Trfase"/>
</dbReference>
<name>A0A370U8E6_9GAMM</name>
<dbReference type="InterPro" id="IPR000653">
    <property type="entry name" value="DegT/StrS_aminotransferase"/>
</dbReference>
<evidence type="ECO:0000313" key="4">
    <source>
        <dbReference type="Proteomes" id="UP000254326"/>
    </source>
</evidence>
<dbReference type="InterPro" id="IPR016181">
    <property type="entry name" value="Acyl_CoA_acyltransferase"/>
</dbReference>
<organism evidence="3 4">
    <name type="scientific">Marinomonas piezotolerans</name>
    <dbReference type="NCBI Taxonomy" id="2213058"/>
    <lineage>
        <taxon>Bacteria</taxon>
        <taxon>Pseudomonadati</taxon>
        <taxon>Pseudomonadota</taxon>
        <taxon>Gammaproteobacteria</taxon>
        <taxon>Oceanospirillales</taxon>
        <taxon>Oceanospirillaceae</taxon>
        <taxon>Marinomonas</taxon>
    </lineage>
</organism>
<dbReference type="Gene3D" id="3.40.630.30">
    <property type="match status" value="1"/>
</dbReference>
<dbReference type="PANTHER" id="PTHR36174">
    <property type="entry name" value="LIPID II:GLYCINE GLYCYLTRANSFERASE"/>
    <property type="match status" value="1"/>
</dbReference>
<sequence length="710" mass="80218">MKFFLKPKFSILDAFAHPVKHSHFDRLFGASAQSPFWYSRSSISLLQVAIWKYKIVGSKPTVWVPSYICQDALENLRIFGCEIEYYDAGFDLKYSGVAKQLKEVKSDDLVVYVHYFGRNEAIGLAAIANLVKKSGAWLIEDAAHCLTQQGNVGRYGDFALYSPYKRFNIPNGGLLVAGESIMSTLVDNSFIGSRDFMYSTFRSDLAVLGIKVGKSFGCISNIKWFAKEFVRSIIGSRRYSYLSHSSSELLLRDNTPKFVDSPEVSYLSPFLLKLYLGSIESRTNKHRLINYAYEKLIDVIRKIYNFDVEIFWSDSSYLFEIRVLSSADSLKLSELLYGFGLPVIRWPNLPKELEYIESSAYSVYERSIFLPVNESISLSSIYRIVSSIVTNDLSSKVDSYISSLPSSFVQSNSYMNARLSLTAGELVTLDDVSSKTGVVGIGRRIKKLGASINLFSFGPSLSGNFAELSNDLEHFGCKYGFWFKLRALVIHPKLVLSPDSLFLFWYSGFRKLPIRSWRSSVIDLKLSDDSIRANLNKKWRNQLVKSESFDLDVSFSNEVEHILEIARLNEEYLKSIDASGTNSKFIDNLISECSSSRSDLDLVCLRACHEGDLIGGVILAISPEESTYFVGWSNDKGRELYVMQRLLWNSIVYAKNTCSCEFFDMGGIDVLNTPGVAKFKIGLNGTPYTTAGTYIYVPRCFRALVDFLFF</sequence>
<evidence type="ECO:0000256" key="2">
    <source>
        <dbReference type="RuleBase" id="RU004508"/>
    </source>
</evidence>
<dbReference type="AlphaFoldDB" id="A0A370U8E6"/>
<protein>
    <recommendedName>
        <fullName evidence="5">BioF2-like acetyltransferase domain-containing protein</fullName>
    </recommendedName>
</protein>
<dbReference type="Proteomes" id="UP000254326">
    <property type="component" value="Unassembled WGS sequence"/>
</dbReference>
<dbReference type="SUPFAM" id="SSF55729">
    <property type="entry name" value="Acyl-CoA N-acyltransferases (Nat)"/>
    <property type="match status" value="1"/>
</dbReference>
<comment type="similarity">
    <text evidence="2">Belongs to the DegT/DnrJ/EryC1 family.</text>
</comment>
<dbReference type="Pfam" id="PF01041">
    <property type="entry name" value="DegT_DnrJ_EryC1"/>
    <property type="match status" value="1"/>
</dbReference>
<evidence type="ECO:0000313" key="3">
    <source>
        <dbReference type="EMBL" id="RDL44047.1"/>
    </source>
</evidence>
<evidence type="ECO:0008006" key="5">
    <source>
        <dbReference type="Google" id="ProtNLM"/>
    </source>
</evidence>
<reference evidence="3 4" key="1">
    <citation type="submission" date="2018-06" db="EMBL/GenBank/DDBJ databases">
        <title>Marinomonas sp. YLB-05 draft genome sequence.</title>
        <authorList>
            <person name="Yu L."/>
            <person name="Tang X."/>
        </authorList>
    </citation>
    <scope>NUCLEOTIDE SEQUENCE [LARGE SCALE GENOMIC DNA]</scope>
    <source>
        <strain evidence="3 4">YLB-05</strain>
    </source>
</reference>
<proteinExistence type="inferred from homology"/>
<keyword evidence="4" id="KW-1185">Reference proteome</keyword>
<dbReference type="EMBL" id="QKRA01000004">
    <property type="protein sequence ID" value="RDL44047.1"/>
    <property type="molecule type" value="Genomic_DNA"/>
</dbReference>
<evidence type="ECO:0000256" key="1">
    <source>
        <dbReference type="ARBA" id="ARBA00022898"/>
    </source>
</evidence>
<dbReference type="RefSeq" id="WP_115468085.1">
    <property type="nucleotide sequence ID" value="NZ_QKRA01000004.1"/>
</dbReference>
<dbReference type="PANTHER" id="PTHR36174:SF1">
    <property type="entry name" value="LIPID II:GLYCINE GLYCYLTRANSFERASE"/>
    <property type="match status" value="1"/>
</dbReference>